<evidence type="ECO:0000313" key="3">
    <source>
        <dbReference type="Proteomes" id="UP000593563"/>
    </source>
</evidence>
<sequence>MKPSLRNPMIIHNVRSPATRRSSKSLVEDKENVGENRQDWDETSVDNSMTLVAVDIQASTPTTTTTIEPLIAENAGVKDVLDTLRYVKEGLQCSMP</sequence>
<organism evidence="2 3">
    <name type="scientific">Apium graveolens</name>
    <name type="common">Celery</name>
    <dbReference type="NCBI Taxonomy" id="4045"/>
    <lineage>
        <taxon>Eukaryota</taxon>
        <taxon>Viridiplantae</taxon>
        <taxon>Streptophyta</taxon>
        <taxon>Embryophyta</taxon>
        <taxon>Tracheophyta</taxon>
        <taxon>Spermatophyta</taxon>
        <taxon>Magnoliopsida</taxon>
        <taxon>eudicotyledons</taxon>
        <taxon>Gunneridae</taxon>
        <taxon>Pentapetalae</taxon>
        <taxon>asterids</taxon>
        <taxon>campanulids</taxon>
        <taxon>Apiales</taxon>
        <taxon>Apiaceae</taxon>
        <taxon>Apioideae</taxon>
        <taxon>apioid superclade</taxon>
        <taxon>Apieae</taxon>
        <taxon>Apium</taxon>
    </lineage>
</organism>
<evidence type="ECO:0000313" key="2">
    <source>
        <dbReference type="EMBL" id="KAF1002445.1"/>
    </source>
</evidence>
<proteinExistence type="predicted"/>
<reference evidence="2" key="1">
    <citation type="submission" date="2020-01" db="EMBL/GenBank/DDBJ databases">
        <title>The Celery Genome Sequence Reveals Sequential Paleo-tetraploidization, Resistance Gene Elimination, Karyotype Evolution, and Functional Innovation in Apiales.</title>
        <authorList>
            <person name="Song X."/>
        </authorList>
    </citation>
    <scope>NUCLEOTIDE SEQUENCE</scope>
    <source>
        <tissue evidence="2">Leaf</tissue>
    </source>
</reference>
<comment type="caution">
    <text evidence="2">The sequence shown here is derived from an EMBL/GenBank/DDBJ whole genome shotgun (WGS) entry which is preliminary data.</text>
</comment>
<feature type="compositionally biased region" description="Basic and acidic residues" evidence="1">
    <location>
        <begin position="26"/>
        <end position="38"/>
    </location>
</feature>
<protein>
    <submittedName>
        <fullName evidence="2">Uncharacterized protein</fullName>
    </submittedName>
</protein>
<name>A0A6L5BAK6_APIGR</name>
<gene>
    <name evidence="2" type="ORF">AG4045_027608</name>
</gene>
<keyword evidence="3" id="KW-1185">Reference proteome</keyword>
<accession>A0A6L5BAK6</accession>
<feature type="region of interest" description="Disordered" evidence="1">
    <location>
        <begin position="17"/>
        <end position="38"/>
    </location>
</feature>
<dbReference type="AlphaFoldDB" id="A0A6L5BAK6"/>
<evidence type="ECO:0000256" key="1">
    <source>
        <dbReference type="SAM" id="MobiDB-lite"/>
    </source>
</evidence>
<dbReference type="Proteomes" id="UP000593563">
    <property type="component" value="Unassembled WGS sequence"/>
</dbReference>
<dbReference type="EMBL" id="WRXP01001168">
    <property type="protein sequence ID" value="KAF1002445.1"/>
    <property type="molecule type" value="Genomic_DNA"/>
</dbReference>